<sequence>MIGAVAIFCSLVFGLVGYYLGIRQNRPGSVSTVSESNPTTIWKTYKNGGIAFEYPPNWIEKPVLVQGSGFTQEFDDPEDKYIFSFSSIGNYNQVTGKPYATIDEFVGMPYKVGAVTADGQEGRQPLPRAGSEDVNSAVFFSVDAKAIYTLELKAVDIGGGRKLFEQILSTLKFSRLQAEPTLAPAKNVKRLTYYLPSGWLTMTDAAGTLEVGYNPKVSSASTVRGVDIELTPNDPNVILRSHIVVRLLPYDGGSRHRFIYESMGGVPIAEERMAGYTEKEYLYGGRSCLFLVGISYSQFPTTWGMCDAGSGRAFLITANGEAYEDTVRTIRLVK</sequence>
<name>A0A1F4ZC49_9BACT</name>
<comment type="caution">
    <text evidence="1">The sequence shown here is derived from an EMBL/GenBank/DDBJ whole genome shotgun (WGS) entry which is preliminary data.</text>
</comment>
<accession>A0A1F4ZC49</accession>
<dbReference type="AlphaFoldDB" id="A0A1F4ZC49"/>
<gene>
    <name evidence="1" type="ORF">A2989_03970</name>
</gene>
<dbReference type="Proteomes" id="UP000177080">
    <property type="component" value="Unassembled WGS sequence"/>
</dbReference>
<protein>
    <submittedName>
        <fullName evidence="1">Uncharacterized protein</fullName>
    </submittedName>
</protein>
<evidence type="ECO:0000313" key="2">
    <source>
        <dbReference type="Proteomes" id="UP000177080"/>
    </source>
</evidence>
<evidence type="ECO:0000313" key="1">
    <source>
        <dbReference type="EMBL" id="OGD03801.1"/>
    </source>
</evidence>
<proteinExistence type="predicted"/>
<dbReference type="EMBL" id="MEXN01000005">
    <property type="protein sequence ID" value="OGD03801.1"/>
    <property type="molecule type" value="Genomic_DNA"/>
</dbReference>
<organism evidence="1 2">
    <name type="scientific">Candidatus Amesbacteria bacterium RIFCSPLOWO2_01_FULL_48_25</name>
    <dbReference type="NCBI Taxonomy" id="1797259"/>
    <lineage>
        <taxon>Bacteria</taxon>
        <taxon>Candidatus Amesiibacteriota</taxon>
    </lineage>
</organism>
<reference evidence="1 2" key="1">
    <citation type="journal article" date="2016" name="Nat. Commun.">
        <title>Thousands of microbial genomes shed light on interconnected biogeochemical processes in an aquifer system.</title>
        <authorList>
            <person name="Anantharaman K."/>
            <person name="Brown C.T."/>
            <person name="Hug L.A."/>
            <person name="Sharon I."/>
            <person name="Castelle C.J."/>
            <person name="Probst A.J."/>
            <person name="Thomas B.C."/>
            <person name="Singh A."/>
            <person name="Wilkins M.J."/>
            <person name="Karaoz U."/>
            <person name="Brodie E.L."/>
            <person name="Williams K.H."/>
            <person name="Hubbard S.S."/>
            <person name="Banfield J.F."/>
        </authorList>
    </citation>
    <scope>NUCLEOTIDE SEQUENCE [LARGE SCALE GENOMIC DNA]</scope>
</reference>